<feature type="domain" description="BFD-like [2Fe-2S]-binding" evidence="10">
    <location>
        <begin position="2"/>
        <end position="50"/>
    </location>
</feature>
<keyword evidence="5" id="KW-0408">Iron</keyword>
<evidence type="ECO:0000313" key="12">
    <source>
        <dbReference type="Proteomes" id="UP001139971"/>
    </source>
</evidence>
<comment type="similarity">
    <text evidence="9">Belongs to the Bfd family.</text>
</comment>
<evidence type="ECO:0000256" key="8">
    <source>
        <dbReference type="ARBA" id="ARBA00039386"/>
    </source>
</evidence>
<dbReference type="InterPro" id="IPR052371">
    <property type="entry name" value="BFD-associated_ferredoxin"/>
</dbReference>
<evidence type="ECO:0000256" key="2">
    <source>
        <dbReference type="ARBA" id="ARBA00022714"/>
    </source>
</evidence>
<keyword evidence="12" id="KW-1185">Reference proteome</keyword>
<evidence type="ECO:0000256" key="4">
    <source>
        <dbReference type="ARBA" id="ARBA00022982"/>
    </source>
</evidence>
<evidence type="ECO:0000256" key="3">
    <source>
        <dbReference type="ARBA" id="ARBA00022723"/>
    </source>
</evidence>
<dbReference type="PANTHER" id="PTHR37424:SF1">
    <property type="entry name" value="BACTERIOFERRITIN-ASSOCIATED FERREDOXIN"/>
    <property type="match status" value="1"/>
</dbReference>
<dbReference type="PANTHER" id="PTHR37424">
    <property type="entry name" value="BACTERIOFERRITIN-ASSOCIATED FERREDOXIN"/>
    <property type="match status" value="1"/>
</dbReference>
<keyword evidence="2" id="KW-0001">2Fe-2S</keyword>
<evidence type="ECO:0000256" key="9">
    <source>
        <dbReference type="ARBA" id="ARBA00046332"/>
    </source>
</evidence>
<evidence type="ECO:0000256" key="5">
    <source>
        <dbReference type="ARBA" id="ARBA00023004"/>
    </source>
</evidence>
<reference evidence="11" key="1">
    <citation type="submission" date="2023-02" db="EMBL/GenBank/DDBJ databases">
        <title>Tahibacter soli sp. nov. isolated from soil.</title>
        <authorList>
            <person name="Baek J.H."/>
            <person name="Lee J.K."/>
            <person name="Choi D.G."/>
            <person name="Jeon C.O."/>
        </authorList>
    </citation>
    <scope>NUCLEOTIDE SEQUENCE</scope>
    <source>
        <strain evidence="11">BL</strain>
    </source>
</reference>
<gene>
    <name evidence="11" type="ORF">OD750_013145</name>
</gene>
<sequence length="69" mass="7016">MYVCICNGVTDTAIREAAAEGVSSLAELTMRTGCAGTCGACAGFAEEVLHAALPRNARLFSLPLVAQAA</sequence>
<proteinExistence type="inferred from homology"/>
<name>A0A9X4BKR6_9GAMM</name>
<keyword evidence="3" id="KW-0479">Metal-binding</keyword>
<keyword evidence="4" id="KW-0249">Electron transport</keyword>
<dbReference type="InterPro" id="IPR007419">
    <property type="entry name" value="BFD-like_2Fe2S-bd_dom"/>
</dbReference>
<comment type="caution">
    <text evidence="11">The sequence shown here is derived from an EMBL/GenBank/DDBJ whole genome shotgun (WGS) entry which is preliminary data.</text>
</comment>
<dbReference type="AlphaFoldDB" id="A0A9X4BKR6"/>
<accession>A0A9X4BKR6</accession>
<evidence type="ECO:0000259" key="10">
    <source>
        <dbReference type="Pfam" id="PF04324"/>
    </source>
</evidence>
<evidence type="ECO:0000256" key="6">
    <source>
        <dbReference type="ARBA" id="ARBA00023014"/>
    </source>
</evidence>
<organism evidence="11 12">
    <name type="scientific">Tahibacter soli</name>
    <dbReference type="NCBI Taxonomy" id="2983605"/>
    <lineage>
        <taxon>Bacteria</taxon>
        <taxon>Pseudomonadati</taxon>
        <taxon>Pseudomonadota</taxon>
        <taxon>Gammaproteobacteria</taxon>
        <taxon>Lysobacterales</taxon>
        <taxon>Rhodanobacteraceae</taxon>
        <taxon>Tahibacter</taxon>
    </lineage>
</organism>
<evidence type="ECO:0000256" key="1">
    <source>
        <dbReference type="ARBA" id="ARBA00022448"/>
    </source>
</evidence>
<dbReference type="EMBL" id="JAOVZO020000017">
    <property type="protein sequence ID" value="MDC8013484.1"/>
    <property type="molecule type" value="Genomic_DNA"/>
</dbReference>
<protein>
    <recommendedName>
        <fullName evidence="8">Bacterioferritin-associated ferredoxin</fullName>
    </recommendedName>
</protein>
<keyword evidence="6" id="KW-0411">Iron-sulfur</keyword>
<evidence type="ECO:0000256" key="7">
    <source>
        <dbReference type="ARBA" id="ARBA00034078"/>
    </source>
</evidence>
<comment type="cofactor">
    <cofactor evidence="7">
        <name>[2Fe-2S] cluster</name>
        <dbReference type="ChEBI" id="CHEBI:190135"/>
    </cofactor>
</comment>
<evidence type="ECO:0000313" key="11">
    <source>
        <dbReference type="EMBL" id="MDC8013484.1"/>
    </source>
</evidence>
<dbReference type="GO" id="GO:0051537">
    <property type="term" value="F:2 iron, 2 sulfur cluster binding"/>
    <property type="evidence" value="ECO:0007669"/>
    <property type="project" value="UniProtKB-KW"/>
</dbReference>
<dbReference type="InterPro" id="IPR041854">
    <property type="entry name" value="BFD-like_2Fe2S-bd_dom_sf"/>
</dbReference>
<keyword evidence="1" id="KW-0813">Transport</keyword>
<dbReference type="Pfam" id="PF04324">
    <property type="entry name" value="Fer2_BFD"/>
    <property type="match status" value="1"/>
</dbReference>
<dbReference type="Gene3D" id="1.10.10.1100">
    <property type="entry name" value="BFD-like [2Fe-2S]-binding domain"/>
    <property type="match status" value="1"/>
</dbReference>
<dbReference type="RefSeq" id="WP_263545691.1">
    <property type="nucleotide sequence ID" value="NZ_JAOVZO020000017.1"/>
</dbReference>
<dbReference type="GO" id="GO:0046872">
    <property type="term" value="F:metal ion binding"/>
    <property type="evidence" value="ECO:0007669"/>
    <property type="project" value="UniProtKB-KW"/>
</dbReference>
<dbReference type="Proteomes" id="UP001139971">
    <property type="component" value="Unassembled WGS sequence"/>
</dbReference>